<proteinExistence type="predicted"/>
<evidence type="ECO:0000313" key="1">
    <source>
        <dbReference type="EMBL" id="VDP27684.1"/>
    </source>
</evidence>
<evidence type="ECO:0000313" key="2">
    <source>
        <dbReference type="Proteomes" id="UP000272942"/>
    </source>
</evidence>
<reference evidence="1 2" key="2">
    <citation type="submission" date="2018-11" db="EMBL/GenBank/DDBJ databases">
        <authorList>
            <consortium name="Pathogen Informatics"/>
        </authorList>
    </citation>
    <scope>NUCLEOTIDE SEQUENCE [LARGE SCALE GENOMIC DNA]</scope>
    <source>
        <strain evidence="1 2">Egypt</strain>
    </source>
</reference>
<protein>
    <submittedName>
        <fullName evidence="3">39S ribosomal protein L17, mitochondrial</fullName>
    </submittedName>
</protein>
<dbReference type="OrthoDB" id="6285467at2759"/>
<accession>A0A183A180</accession>
<gene>
    <name evidence="1" type="ORF">ECPE_LOCUS716</name>
</gene>
<dbReference type="EMBL" id="UZAN01002882">
    <property type="protein sequence ID" value="VDP27684.1"/>
    <property type="molecule type" value="Genomic_DNA"/>
</dbReference>
<evidence type="ECO:0000313" key="3">
    <source>
        <dbReference type="WBParaSite" id="ECPE_0000071501-mRNA-1"/>
    </source>
</evidence>
<sequence length="127" mass="15016">MSIFEKVFKGEETVANEITRKAAFRLGKLKENGLRRPLKMVLGAKTQAEEVFRRSYRPKDDPMRLLRDLEPEERSRLKDALMELRERQSQGEDNLIIRDFRVVRKRLQLKWPPFHTYSAVVRAMNGS</sequence>
<dbReference type="AlphaFoldDB" id="A0A183A180"/>
<name>A0A183A180_9TREM</name>
<organism evidence="3">
    <name type="scientific">Echinostoma caproni</name>
    <dbReference type="NCBI Taxonomy" id="27848"/>
    <lineage>
        <taxon>Eukaryota</taxon>
        <taxon>Metazoa</taxon>
        <taxon>Spiralia</taxon>
        <taxon>Lophotrochozoa</taxon>
        <taxon>Platyhelminthes</taxon>
        <taxon>Trematoda</taxon>
        <taxon>Digenea</taxon>
        <taxon>Plagiorchiida</taxon>
        <taxon>Echinostomata</taxon>
        <taxon>Echinostomatoidea</taxon>
        <taxon>Echinostomatidae</taxon>
        <taxon>Echinostoma</taxon>
    </lineage>
</organism>
<keyword evidence="2" id="KW-1185">Reference proteome</keyword>
<dbReference type="Proteomes" id="UP000272942">
    <property type="component" value="Unassembled WGS sequence"/>
</dbReference>
<reference evidence="3" key="1">
    <citation type="submission" date="2016-06" db="UniProtKB">
        <authorList>
            <consortium name="WormBaseParasite"/>
        </authorList>
    </citation>
    <scope>IDENTIFICATION</scope>
</reference>
<dbReference type="WBParaSite" id="ECPE_0000071501-mRNA-1">
    <property type="protein sequence ID" value="ECPE_0000071501-mRNA-1"/>
    <property type="gene ID" value="ECPE_0000071501"/>
</dbReference>